<dbReference type="Proteomes" id="UP000242704">
    <property type="component" value="Unassembled WGS sequence"/>
</dbReference>
<evidence type="ECO:0000256" key="2">
    <source>
        <dbReference type="ARBA" id="ARBA00023125"/>
    </source>
</evidence>
<dbReference type="Pfam" id="PF12833">
    <property type="entry name" value="HTH_18"/>
    <property type="match status" value="1"/>
</dbReference>
<evidence type="ECO:0000256" key="1">
    <source>
        <dbReference type="ARBA" id="ARBA00023015"/>
    </source>
</evidence>
<dbReference type="Gene3D" id="1.10.10.60">
    <property type="entry name" value="Homeodomain-like"/>
    <property type="match status" value="2"/>
</dbReference>
<evidence type="ECO:0000313" key="6">
    <source>
        <dbReference type="Proteomes" id="UP000242704"/>
    </source>
</evidence>
<keyword evidence="2" id="KW-0238">DNA-binding</keyword>
<dbReference type="PANTHER" id="PTHR43280:SF26">
    <property type="entry name" value="ARAC-FAMILY TRANSCRIPTIONAL REGULATOR"/>
    <property type="match status" value="1"/>
</dbReference>
<feature type="domain" description="HTH araC/xylS-type" evidence="4">
    <location>
        <begin position="149"/>
        <end position="247"/>
    </location>
</feature>
<dbReference type="InterPro" id="IPR018062">
    <property type="entry name" value="HTH_AraC-typ_CS"/>
</dbReference>
<organism evidence="5 6">
    <name type="scientific">Staphylococcus chromogenes</name>
    <name type="common">Staphylococcus hyicus subsp. chromogenes</name>
    <dbReference type="NCBI Taxonomy" id="46126"/>
    <lineage>
        <taxon>Bacteria</taxon>
        <taxon>Bacillati</taxon>
        <taxon>Bacillota</taxon>
        <taxon>Bacilli</taxon>
        <taxon>Bacillales</taxon>
        <taxon>Staphylococcaceae</taxon>
        <taxon>Staphylococcus</taxon>
    </lineage>
</organism>
<dbReference type="SUPFAM" id="SSF46689">
    <property type="entry name" value="Homeodomain-like"/>
    <property type="match status" value="1"/>
</dbReference>
<evidence type="ECO:0000313" key="5">
    <source>
        <dbReference type="EMBL" id="PTG15070.1"/>
    </source>
</evidence>
<dbReference type="GO" id="GO:0043565">
    <property type="term" value="F:sequence-specific DNA binding"/>
    <property type="evidence" value="ECO:0007669"/>
    <property type="project" value="InterPro"/>
</dbReference>
<dbReference type="RefSeq" id="WP_105965488.1">
    <property type="nucleotide sequence ID" value="NZ_JAHCNX010000003.1"/>
</dbReference>
<dbReference type="AlphaFoldDB" id="A0AAE5T0M8"/>
<keyword evidence="3" id="KW-0804">Transcription</keyword>
<dbReference type="InterPro" id="IPR009057">
    <property type="entry name" value="Homeodomain-like_sf"/>
</dbReference>
<evidence type="ECO:0000256" key="3">
    <source>
        <dbReference type="ARBA" id="ARBA00023163"/>
    </source>
</evidence>
<comment type="caution">
    <text evidence="5">The sequence shown here is derived from an EMBL/GenBank/DDBJ whole genome shotgun (WGS) entry which is preliminary data.</text>
</comment>
<keyword evidence="1" id="KW-0805">Transcription regulation</keyword>
<protein>
    <submittedName>
        <fullName evidence="5">AraC family transcriptional regulator</fullName>
    </submittedName>
</protein>
<sequence>MQSVHIELFEQFQSDSYRCFNAVELYFSLDGKLKIQHNGLNKEQYYQVAIINHSDLVKIHHAKALIKVTLPLHLLMDVQSNFMNGFFDDTKLYAHEQLREHIQSMLIYDNPEHQSKTLHTLIQLMLKECYIPCDTVYLPYMHVESDMLINVLNIIHEKIEQKITLQDLAQRFFVSSSYISILFNEQLGFNFKSYTITLKLSLSLPHLLWNNDSIYDIAQNFGFSNYSNYSKQFKNYIGVSPYTYKKTQANVNSKIVIHQKNSDIFQRLYQQFVAHTQGTKVQLDLDAILQPSRFKLPKIRVALNRLEDLWHYQQFFDSMQDVLAKQPHYLYFEEASHVTLTHNKGQQLEHLIQFMNAHHLHFSFKIASLYEFDLLEVQFLNGVKKLLHYIPTLTHALPKVNVLFDMRFLTFKDIDYLSERLARVFHTYEVELLVSHDVIHHRNAFLKEAQKLNTTISGYTFDLNDFINDELYVSTSFQHMTHEWQQLMSYPSLQKSVPSLSLIGLTSTAFEKLFYKNIIHQPSDWLHFMMHTAPTFTSMNIPLVTNDTNEFGYLTARHMQTMLPFISELLHPFTDNYIKIQHHTMYKQTDIDYTIFLTPNTLGGQREFQNEPTYYQLSSDFIRDKHLVIVQTYDDETMNIRNLIQFDDQTYIPIQHIQDIQQTQHLRKNICIHDFNNGPLEIKVLPTQLKVIYIYKQPTSLFNDLE</sequence>
<dbReference type="InterPro" id="IPR018060">
    <property type="entry name" value="HTH_AraC"/>
</dbReference>
<reference evidence="5 6" key="1">
    <citation type="journal article" date="2016" name="Front. Microbiol.">
        <title>Comprehensive Phylogenetic Analysis of Bovine Non-aureus Staphylococci Species Based on Whole-Genome Sequencing.</title>
        <authorList>
            <person name="Naushad S."/>
            <person name="Barkema H.W."/>
            <person name="Luby C."/>
            <person name="Condas L.A."/>
            <person name="Nobrega D.B."/>
            <person name="Carson D.A."/>
            <person name="De Buck J."/>
        </authorList>
    </citation>
    <scope>NUCLEOTIDE SEQUENCE [LARGE SCALE GENOMIC DNA]</scope>
    <source>
        <strain evidence="5 6">SNUC 505</strain>
    </source>
</reference>
<dbReference type="PANTHER" id="PTHR43280">
    <property type="entry name" value="ARAC-FAMILY TRANSCRIPTIONAL REGULATOR"/>
    <property type="match status" value="1"/>
</dbReference>
<name>A0AAE5T0M8_STACR</name>
<gene>
    <name evidence="5" type="ORF">BU653_05355</name>
</gene>
<dbReference type="PROSITE" id="PS01124">
    <property type="entry name" value="HTH_ARAC_FAMILY_2"/>
    <property type="match status" value="1"/>
</dbReference>
<evidence type="ECO:0000259" key="4">
    <source>
        <dbReference type="PROSITE" id="PS01124"/>
    </source>
</evidence>
<dbReference type="GO" id="GO:0003700">
    <property type="term" value="F:DNA-binding transcription factor activity"/>
    <property type="evidence" value="ECO:0007669"/>
    <property type="project" value="InterPro"/>
</dbReference>
<dbReference type="SMART" id="SM00342">
    <property type="entry name" value="HTH_ARAC"/>
    <property type="match status" value="1"/>
</dbReference>
<dbReference type="PROSITE" id="PS00041">
    <property type="entry name" value="HTH_ARAC_FAMILY_1"/>
    <property type="match status" value="1"/>
</dbReference>
<proteinExistence type="predicted"/>
<accession>A0AAE5T0M8</accession>
<dbReference type="EMBL" id="PZBZ01000022">
    <property type="protein sequence ID" value="PTG15070.1"/>
    <property type="molecule type" value="Genomic_DNA"/>
</dbReference>